<dbReference type="InterPro" id="IPR058136">
    <property type="entry name" value="AmpC"/>
</dbReference>
<dbReference type="GO" id="GO:0008800">
    <property type="term" value="F:beta-lactamase activity"/>
    <property type="evidence" value="ECO:0007669"/>
    <property type="project" value="UniProtKB-UniRule"/>
</dbReference>
<keyword evidence="4 6" id="KW-0378">Hydrolase</keyword>
<keyword evidence="10" id="KW-1185">Reference proteome</keyword>
<keyword evidence="5 6" id="KW-0046">Antibiotic resistance</keyword>
<evidence type="ECO:0000256" key="3">
    <source>
        <dbReference type="ARBA" id="ARBA00012865"/>
    </source>
</evidence>
<dbReference type="Pfam" id="PF00144">
    <property type="entry name" value="Beta-lactamase"/>
    <property type="match status" value="1"/>
</dbReference>
<dbReference type="Gene3D" id="3.40.710.10">
    <property type="entry name" value="DD-peptidase/beta-lactamase superfamily"/>
    <property type="match status" value="1"/>
</dbReference>
<protein>
    <recommendedName>
        <fullName evidence="3 6">Beta-lactamase</fullName>
        <ecNumber evidence="3 6">3.5.2.6</ecNumber>
    </recommendedName>
</protein>
<evidence type="ECO:0000256" key="1">
    <source>
        <dbReference type="ARBA" id="ARBA00001526"/>
    </source>
</evidence>
<dbReference type="GO" id="GO:0030288">
    <property type="term" value="C:outer membrane-bounded periplasmic space"/>
    <property type="evidence" value="ECO:0007669"/>
    <property type="project" value="InterPro"/>
</dbReference>
<feature type="domain" description="Beta-lactamase-related" evidence="8">
    <location>
        <begin position="37"/>
        <end position="382"/>
    </location>
</feature>
<evidence type="ECO:0000313" key="10">
    <source>
        <dbReference type="Proteomes" id="UP000327179"/>
    </source>
</evidence>
<dbReference type="PROSITE" id="PS00336">
    <property type="entry name" value="BETA_LACTAMASE_C"/>
    <property type="match status" value="1"/>
</dbReference>
<dbReference type="InterPro" id="IPR001466">
    <property type="entry name" value="Beta-lactam-related"/>
</dbReference>
<comment type="similarity">
    <text evidence="2 6">Belongs to the class-C beta-lactamase family.</text>
</comment>
<reference evidence="9 10" key="1">
    <citation type="submission" date="2019-08" db="EMBL/GenBank/DDBJ databases">
        <title>Whole-genome Sequencing of e-waste polymer degrading bacterium Pseudomonas sp. strain PE08.</title>
        <authorList>
            <person name="Kirdat K."/>
            <person name="Debbarma P."/>
            <person name="Narawade N."/>
            <person name="Suyal D."/>
            <person name="Thorat V."/>
            <person name="Shouche Y."/>
            <person name="Goel R."/>
            <person name="Yadav A."/>
        </authorList>
    </citation>
    <scope>NUCLEOTIDE SEQUENCE [LARGE SCALE GENOMIC DNA]</scope>
    <source>
        <strain evidence="9 10">PE08</strain>
    </source>
</reference>
<dbReference type="PANTHER" id="PTHR46825:SF8">
    <property type="entry name" value="BETA-LACTAMASE-RELATED"/>
    <property type="match status" value="1"/>
</dbReference>
<evidence type="ECO:0000256" key="4">
    <source>
        <dbReference type="ARBA" id="ARBA00022801"/>
    </source>
</evidence>
<evidence type="ECO:0000256" key="6">
    <source>
        <dbReference type="RuleBase" id="RU361140"/>
    </source>
</evidence>
<dbReference type="NCBIfam" id="NF033085">
    <property type="entry name" value="bla_class_C"/>
    <property type="match status" value="1"/>
</dbReference>
<evidence type="ECO:0000259" key="8">
    <source>
        <dbReference type="Pfam" id="PF00144"/>
    </source>
</evidence>
<organism evidence="9 10">
    <name type="scientific">Metapseudomonas lalkuanensis</name>
    <dbReference type="NCBI Taxonomy" id="2604832"/>
    <lineage>
        <taxon>Bacteria</taxon>
        <taxon>Pseudomonadati</taxon>
        <taxon>Pseudomonadota</taxon>
        <taxon>Gammaproteobacteria</taxon>
        <taxon>Pseudomonadales</taxon>
        <taxon>Pseudomonadaceae</taxon>
        <taxon>Metapseudomonas</taxon>
    </lineage>
</organism>
<dbReference type="InterPro" id="IPR001586">
    <property type="entry name" value="Beta-lactam_class-C_AS"/>
</dbReference>
<proteinExistence type="inferred from homology"/>
<accession>A0A5J6QKV8</accession>
<dbReference type="KEGG" id="plal:FXN65_14475"/>
<evidence type="ECO:0000256" key="5">
    <source>
        <dbReference type="ARBA" id="ARBA00023251"/>
    </source>
</evidence>
<evidence type="ECO:0000256" key="2">
    <source>
        <dbReference type="ARBA" id="ARBA00007840"/>
    </source>
</evidence>
<dbReference type="PANTHER" id="PTHR46825">
    <property type="entry name" value="D-ALANYL-D-ALANINE-CARBOXYPEPTIDASE/ENDOPEPTIDASE AMPH"/>
    <property type="match status" value="1"/>
</dbReference>
<dbReference type="EC" id="3.5.2.6" evidence="3 6"/>
<evidence type="ECO:0000256" key="7">
    <source>
        <dbReference type="SAM" id="SignalP"/>
    </source>
</evidence>
<feature type="chain" id="PRO_5023842435" description="Beta-lactamase" evidence="7">
    <location>
        <begin position="27"/>
        <end position="392"/>
    </location>
</feature>
<dbReference type="EMBL" id="CP043311">
    <property type="protein sequence ID" value="QEY63200.1"/>
    <property type="molecule type" value="Genomic_DNA"/>
</dbReference>
<name>A0A5J6QKV8_9GAMM</name>
<dbReference type="AlphaFoldDB" id="A0A5J6QKV8"/>
<dbReference type="Proteomes" id="UP000327179">
    <property type="component" value="Chromosome"/>
</dbReference>
<dbReference type="InterPro" id="IPR012338">
    <property type="entry name" value="Beta-lactam/transpept-like"/>
</dbReference>
<dbReference type="GO" id="GO:0046677">
    <property type="term" value="P:response to antibiotic"/>
    <property type="evidence" value="ECO:0007669"/>
    <property type="project" value="UniProtKB-UniRule"/>
</dbReference>
<gene>
    <name evidence="9" type="ORF">FXN65_14475</name>
</gene>
<comment type="catalytic activity">
    <reaction evidence="1 6">
        <text>a beta-lactam + H2O = a substituted beta-amino acid</text>
        <dbReference type="Rhea" id="RHEA:20401"/>
        <dbReference type="ChEBI" id="CHEBI:15377"/>
        <dbReference type="ChEBI" id="CHEBI:35627"/>
        <dbReference type="ChEBI" id="CHEBI:140347"/>
        <dbReference type="EC" id="3.5.2.6"/>
    </reaction>
</comment>
<dbReference type="InterPro" id="IPR050491">
    <property type="entry name" value="AmpC-like"/>
</dbReference>
<evidence type="ECO:0000313" key="9">
    <source>
        <dbReference type="EMBL" id="QEY63200.1"/>
    </source>
</evidence>
<feature type="signal peptide" evidence="7">
    <location>
        <begin position="1"/>
        <end position="26"/>
    </location>
</feature>
<dbReference type="SUPFAM" id="SSF56601">
    <property type="entry name" value="beta-lactamase/transpeptidase-like"/>
    <property type="match status" value="1"/>
</dbReference>
<dbReference type="RefSeq" id="WP_151133849.1">
    <property type="nucleotide sequence ID" value="NZ_CP043311.1"/>
</dbReference>
<keyword evidence="7" id="KW-0732">Signal</keyword>
<sequence>MRPTGTYCAPSLLLALAVSLASQAMASDLPTDLDASVQQAARQVMQQYGIPGLAIAVTAQGEQRFYNYGVASRATQQAVTSETLFEVGSVSKTLTVALATYAETRGKLQLTASPSRYLPELKGSKLDQVTLINLATHTAGGFPLQLPDTVRNRQQLTDYYRTWQPQYAPGTYRTYANPSIGLLGVVAASSLEKPYASAMESELLPKLGMGNTFIEVPPGAMPRYAQGYNKEDVPVRVNPAMLANEAYGVKTSSKDLLHFVEAHLGQVPLEAGLQRGIDATRTGYYKVGAMTQDLIWEQYSYPVALETLVKGNGSQMALESHAVTAIEPPLPPQKSVWVNKTGATDGFGAYVAFVPEKQLGIVLLANKNYPNEERVKLAYRILGELEAGQATR</sequence>
<dbReference type="GO" id="GO:0017001">
    <property type="term" value="P:antibiotic catabolic process"/>
    <property type="evidence" value="ECO:0007669"/>
    <property type="project" value="InterPro"/>
</dbReference>